<dbReference type="EMBL" id="CP054143">
    <property type="protein sequence ID" value="QKJ66844.1"/>
    <property type="molecule type" value="Genomic_DNA"/>
</dbReference>
<dbReference type="Pfam" id="PF07589">
    <property type="entry name" value="PEP-CTERM"/>
    <property type="match status" value="1"/>
</dbReference>
<protein>
    <submittedName>
        <fullName evidence="2">PEP-CTERM sorting domain-containing protein</fullName>
    </submittedName>
</protein>
<reference evidence="2 3" key="1">
    <citation type="submission" date="2020-05" db="EMBL/GenBank/DDBJ databases">
        <title>Complete genome sequence of Deefgea sp. D17.</title>
        <authorList>
            <person name="Bae J.-W."/>
            <person name="Han J.E."/>
        </authorList>
    </citation>
    <scope>NUCLEOTIDE SEQUENCE [LARGE SCALE GENOMIC DNA]</scope>
    <source>
        <strain evidence="2 3">D17</strain>
    </source>
</reference>
<dbReference type="NCBIfam" id="TIGR02595">
    <property type="entry name" value="PEP_CTERM"/>
    <property type="match status" value="1"/>
</dbReference>
<evidence type="ECO:0000313" key="3">
    <source>
        <dbReference type="Proteomes" id="UP000504844"/>
    </source>
</evidence>
<feature type="domain" description="Ice-binding protein C-terminal" evidence="1">
    <location>
        <begin position="73"/>
        <end position="96"/>
    </location>
</feature>
<dbReference type="Proteomes" id="UP000504844">
    <property type="component" value="Chromosome"/>
</dbReference>
<proteinExistence type="predicted"/>
<sequence>MIDSPSISVLPGEQQNGYAAIESLFTNNTMSAQDALSDSLISFTDSPAFAAAPERRAAPAAFAVQNDSAPIPAIPEPETYALMGIGLCALLAARRKRNQ</sequence>
<organism evidence="2 3">
    <name type="scientific">Deefgea piscis</name>
    <dbReference type="NCBI Taxonomy" id="2739061"/>
    <lineage>
        <taxon>Bacteria</taxon>
        <taxon>Pseudomonadati</taxon>
        <taxon>Pseudomonadota</taxon>
        <taxon>Betaproteobacteria</taxon>
        <taxon>Neisseriales</taxon>
        <taxon>Chitinibacteraceae</taxon>
        <taxon>Deefgea</taxon>
    </lineage>
</organism>
<name>A0A6M8SRT8_9NEIS</name>
<gene>
    <name evidence="2" type="ORF">HQN60_09095</name>
</gene>
<dbReference type="AlphaFoldDB" id="A0A6M8SRT8"/>
<keyword evidence="3" id="KW-1185">Reference proteome</keyword>
<accession>A0A6M8SRT8</accession>
<dbReference type="InterPro" id="IPR013424">
    <property type="entry name" value="Ice-binding_C"/>
</dbReference>
<evidence type="ECO:0000313" key="2">
    <source>
        <dbReference type="EMBL" id="QKJ66844.1"/>
    </source>
</evidence>
<dbReference type="RefSeq" id="WP_173533347.1">
    <property type="nucleotide sequence ID" value="NZ_CP054143.1"/>
</dbReference>
<dbReference type="KEGG" id="dee:HQN60_09095"/>
<evidence type="ECO:0000259" key="1">
    <source>
        <dbReference type="Pfam" id="PF07589"/>
    </source>
</evidence>